<keyword evidence="3" id="KW-1185">Reference proteome</keyword>
<organism evidence="2 3">
    <name type="scientific">Stephania cephalantha</name>
    <dbReference type="NCBI Taxonomy" id="152367"/>
    <lineage>
        <taxon>Eukaryota</taxon>
        <taxon>Viridiplantae</taxon>
        <taxon>Streptophyta</taxon>
        <taxon>Embryophyta</taxon>
        <taxon>Tracheophyta</taxon>
        <taxon>Spermatophyta</taxon>
        <taxon>Magnoliopsida</taxon>
        <taxon>Ranunculales</taxon>
        <taxon>Menispermaceae</taxon>
        <taxon>Menispermoideae</taxon>
        <taxon>Cissampelideae</taxon>
        <taxon>Stephania</taxon>
    </lineage>
</organism>
<evidence type="ECO:0000313" key="3">
    <source>
        <dbReference type="Proteomes" id="UP001419268"/>
    </source>
</evidence>
<comment type="caution">
    <text evidence="2">The sequence shown here is derived from an EMBL/GenBank/DDBJ whole genome shotgun (WGS) entry which is preliminary data.</text>
</comment>
<dbReference type="Proteomes" id="UP001419268">
    <property type="component" value="Unassembled WGS sequence"/>
</dbReference>
<dbReference type="AlphaFoldDB" id="A0AAP0IPC3"/>
<proteinExistence type="predicted"/>
<evidence type="ECO:0000313" key="2">
    <source>
        <dbReference type="EMBL" id="KAK9119294.1"/>
    </source>
</evidence>
<evidence type="ECO:0000256" key="1">
    <source>
        <dbReference type="SAM" id="MobiDB-lite"/>
    </source>
</evidence>
<feature type="region of interest" description="Disordered" evidence="1">
    <location>
        <begin position="111"/>
        <end position="139"/>
    </location>
</feature>
<reference evidence="2 3" key="1">
    <citation type="submission" date="2024-01" db="EMBL/GenBank/DDBJ databases">
        <title>Genome assemblies of Stephania.</title>
        <authorList>
            <person name="Yang L."/>
        </authorList>
    </citation>
    <scope>NUCLEOTIDE SEQUENCE [LARGE SCALE GENOMIC DNA]</scope>
    <source>
        <strain evidence="2">JXDWG</strain>
        <tissue evidence="2">Leaf</tissue>
    </source>
</reference>
<sequence>MIVDGSGQRSTVRRARALEVVSLVLRPLAVERLVPRTASVLAGELKRLLIGNLRSWDEKLRTLMRVTEHRPRMYKGGNCQFTTPPYLSQNLLYRTQAKKIGNRVFRKEIPLKKKVKKSQKKDREKGLGSKAKGSTSGNKSVQMAAARKWAVDVVEAWKALPPSEGDRASALKMADEDRGPDRRDLTYLSKPLELTRVRYTRGILFAETLSEDVPRVVCRRETEVVAFGCTHRLVCDGGCRADRDGQGERSSDR</sequence>
<dbReference type="EMBL" id="JBBNAG010000007">
    <property type="protein sequence ID" value="KAK9119294.1"/>
    <property type="molecule type" value="Genomic_DNA"/>
</dbReference>
<name>A0AAP0IPC3_9MAGN</name>
<accession>A0AAP0IPC3</accession>
<gene>
    <name evidence="2" type="ORF">Scep_017387</name>
</gene>
<protein>
    <submittedName>
        <fullName evidence="2">Uncharacterized protein</fullName>
    </submittedName>
</protein>